<protein>
    <submittedName>
        <fullName evidence="2">Uncharacterized protein</fullName>
    </submittedName>
</protein>
<dbReference type="EMBL" id="OGUU01000023">
    <property type="protein sequence ID" value="SPC25193.1"/>
    <property type="molecule type" value="Genomic_DNA"/>
</dbReference>
<evidence type="ECO:0000313" key="3">
    <source>
        <dbReference type="Proteomes" id="UP000257139"/>
    </source>
</evidence>
<dbReference type="Proteomes" id="UP000257139">
    <property type="component" value="Plasmid CBM2594_p"/>
</dbReference>
<evidence type="ECO:0000313" key="2">
    <source>
        <dbReference type="EMBL" id="SPC25193.1"/>
    </source>
</evidence>
<feature type="chain" id="PRO_5030788349" evidence="1">
    <location>
        <begin position="22"/>
        <end position="68"/>
    </location>
</feature>
<feature type="signal peptide" evidence="1">
    <location>
        <begin position="1"/>
        <end position="21"/>
    </location>
</feature>
<geneLocation type="plasmid" evidence="3">
    <name>cbm2594_p</name>
</geneLocation>
<accession>A0A7Z7JH28</accession>
<sequence>MCCKEASNLSTVLLYSLVCFAISVSESEANCGVNTSSKDKARSTLEAPPGAEFWSEIDVFCGLRGIVG</sequence>
<proteinExistence type="predicted"/>
<name>A0A7Z7JH28_9BURK</name>
<organism evidence="2 3">
    <name type="scientific">Cupriavidus taiwanensis</name>
    <dbReference type="NCBI Taxonomy" id="164546"/>
    <lineage>
        <taxon>Bacteria</taxon>
        <taxon>Pseudomonadati</taxon>
        <taxon>Pseudomonadota</taxon>
        <taxon>Betaproteobacteria</taxon>
        <taxon>Burkholderiales</taxon>
        <taxon>Burkholderiaceae</taxon>
        <taxon>Cupriavidus</taxon>
    </lineage>
</organism>
<evidence type="ECO:0000256" key="1">
    <source>
        <dbReference type="SAM" id="SignalP"/>
    </source>
</evidence>
<keyword evidence="1" id="KW-0732">Signal</keyword>
<comment type="caution">
    <text evidence="2">The sequence shown here is derived from an EMBL/GenBank/DDBJ whole genome shotgun (WGS) entry which is preliminary data.</text>
</comment>
<reference evidence="2 3" key="1">
    <citation type="submission" date="2018-01" db="EMBL/GenBank/DDBJ databases">
        <authorList>
            <person name="Clerissi C."/>
        </authorList>
    </citation>
    <scope>NUCLEOTIDE SEQUENCE [LARGE SCALE GENOMIC DNA]</scope>
    <source>
        <strain evidence="2">Cupriavidus taiwanensis STM 6021</strain>
        <plasmid evidence="3">cbm2594_p</plasmid>
    </source>
</reference>
<gene>
    <name evidence="2" type="ORF">CBM2594_P180004</name>
</gene>
<dbReference type="AlphaFoldDB" id="A0A7Z7JH28"/>